<evidence type="ECO:0000256" key="3">
    <source>
        <dbReference type="PROSITE-ProRule" id="PRU00023"/>
    </source>
</evidence>
<keyword evidence="1" id="KW-0677">Repeat</keyword>
<dbReference type="InterPro" id="IPR036770">
    <property type="entry name" value="Ankyrin_rpt-contain_sf"/>
</dbReference>
<evidence type="ECO:0000256" key="1">
    <source>
        <dbReference type="ARBA" id="ARBA00022737"/>
    </source>
</evidence>
<reference evidence="5 6" key="1">
    <citation type="submission" date="2011-02" db="EMBL/GenBank/DDBJ databases">
        <title>The Genome Sequence of Sphaeroforma arctica JP610.</title>
        <authorList>
            <consortium name="The Broad Institute Genome Sequencing Platform"/>
            <person name="Russ C."/>
            <person name="Cuomo C."/>
            <person name="Young S.K."/>
            <person name="Zeng Q."/>
            <person name="Gargeya S."/>
            <person name="Alvarado L."/>
            <person name="Berlin A."/>
            <person name="Chapman S.B."/>
            <person name="Chen Z."/>
            <person name="Freedman E."/>
            <person name="Gellesch M."/>
            <person name="Goldberg J."/>
            <person name="Griggs A."/>
            <person name="Gujja S."/>
            <person name="Heilman E."/>
            <person name="Heiman D."/>
            <person name="Howarth C."/>
            <person name="Mehta T."/>
            <person name="Neiman D."/>
            <person name="Pearson M."/>
            <person name="Roberts A."/>
            <person name="Saif S."/>
            <person name="Shea T."/>
            <person name="Shenoy N."/>
            <person name="Sisk P."/>
            <person name="Stolte C."/>
            <person name="Sykes S."/>
            <person name="White J."/>
            <person name="Yandava C."/>
            <person name="Burger G."/>
            <person name="Gray M.W."/>
            <person name="Holland P.W.H."/>
            <person name="King N."/>
            <person name="Lang F.B.F."/>
            <person name="Roger A.J."/>
            <person name="Ruiz-Trillo I."/>
            <person name="Haas B."/>
            <person name="Nusbaum C."/>
            <person name="Birren B."/>
        </authorList>
    </citation>
    <scope>NUCLEOTIDE SEQUENCE [LARGE SCALE GENOMIC DNA]</scope>
    <source>
        <strain evidence="5 6">JP610</strain>
    </source>
</reference>
<feature type="repeat" description="ANK" evidence="3">
    <location>
        <begin position="12"/>
        <end position="44"/>
    </location>
</feature>
<dbReference type="Gene3D" id="1.25.40.20">
    <property type="entry name" value="Ankyrin repeat-containing domain"/>
    <property type="match status" value="1"/>
</dbReference>
<proteinExistence type="predicted"/>
<dbReference type="SUPFAM" id="SSF48403">
    <property type="entry name" value="Ankyrin repeat"/>
    <property type="match status" value="1"/>
</dbReference>
<evidence type="ECO:0000256" key="2">
    <source>
        <dbReference type="ARBA" id="ARBA00023043"/>
    </source>
</evidence>
<keyword evidence="4" id="KW-0732">Signal</keyword>
<dbReference type="RefSeq" id="XP_014160738.1">
    <property type="nucleotide sequence ID" value="XM_014305263.1"/>
</dbReference>
<keyword evidence="6" id="KW-1185">Reference proteome</keyword>
<dbReference type="GeneID" id="25901533"/>
<dbReference type="Pfam" id="PF00023">
    <property type="entry name" value="Ank"/>
    <property type="match status" value="1"/>
</dbReference>
<name>A0A0L0GD71_9EUKA</name>
<protein>
    <submittedName>
        <fullName evidence="5">Uncharacterized protein</fullName>
    </submittedName>
</protein>
<dbReference type="Proteomes" id="UP000054560">
    <property type="component" value="Unassembled WGS sequence"/>
</dbReference>
<dbReference type="SMART" id="SM00248">
    <property type="entry name" value="ANK"/>
    <property type="match status" value="1"/>
</dbReference>
<evidence type="ECO:0000256" key="4">
    <source>
        <dbReference type="SAM" id="SignalP"/>
    </source>
</evidence>
<feature type="signal peptide" evidence="4">
    <location>
        <begin position="1"/>
        <end position="19"/>
    </location>
</feature>
<feature type="chain" id="PRO_5005539210" evidence="4">
    <location>
        <begin position="20"/>
        <end position="85"/>
    </location>
</feature>
<organism evidence="5 6">
    <name type="scientific">Sphaeroforma arctica JP610</name>
    <dbReference type="NCBI Taxonomy" id="667725"/>
    <lineage>
        <taxon>Eukaryota</taxon>
        <taxon>Ichthyosporea</taxon>
        <taxon>Ichthyophonida</taxon>
        <taxon>Sphaeroforma</taxon>
    </lineage>
</organism>
<accession>A0A0L0GD71</accession>
<evidence type="ECO:0000313" key="5">
    <source>
        <dbReference type="EMBL" id="KNC86836.1"/>
    </source>
</evidence>
<dbReference type="PROSITE" id="PS50088">
    <property type="entry name" value="ANK_REPEAT"/>
    <property type="match status" value="1"/>
</dbReference>
<gene>
    <name evidence="5" type="ORF">SARC_01029</name>
</gene>
<dbReference type="InterPro" id="IPR002110">
    <property type="entry name" value="Ankyrin_rpt"/>
</dbReference>
<keyword evidence="2 3" id="KW-0040">ANK repeat</keyword>
<dbReference type="OrthoDB" id="341259at2759"/>
<evidence type="ECO:0000313" key="6">
    <source>
        <dbReference type="Proteomes" id="UP000054560"/>
    </source>
</evidence>
<dbReference type="PROSITE" id="PS50297">
    <property type="entry name" value="ANK_REP_REGION"/>
    <property type="match status" value="1"/>
</dbReference>
<sequence length="85" mass="9395">MKCALILLLLSQGLTPLHTAAINGHTKAMRYLLEAGADIDMKSNSGEKAKDVATGDPRFLLQNRLQTWDYTAVKQVISSLKSQYM</sequence>
<dbReference type="PANTHER" id="PTHR24171">
    <property type="entry name" value="ANKYRIN REPEAT DOMAIN-CONTAINING PROTEIN 39-RELATED"/>
    <property type="match status" value="1"/>
</dbReference>
<dbReference type="AlphaFoldDB" id="A0A0L0GD71"/>
<dbReference type="EMBL" id="KQ241633">
    <property type="protein sequence ID" value="KNC86836.1"/>
    <property type="molecule type" value="Genomic_DNA"/>
</dbReference>